<proteinExistence type="predicted"/>
<dbReference type="EMBL" id="BGZK01001480">
    <property type="protein sequence ID" value="GBP80758.1"/>
    <property type="molecule type" value="Genomic_DNA"/>
</dbReference>
<protein>
    <submittedName>
        <fullName evidence="2">Uncharacterized protein</fullName>
    </submittedName>
</protein>
<sequence>MNSAKAQVEKEKCTIVCRHELVQKKVLTSSITDVPSDNDGDDAATKAPGPRHGPMTPRHVTARGVIALLPAEGDQRPLNLRAAWRVPAKLLSKITLVFELLLAMKHQDKQLLITSFQNSSAVVSISVTNFVMVARPPL</sequence>
<feature type="region of interest" description="Disordered" evidence="1">
    <location>
        <begin position="32"/>
        <end position="58"/>
    </location>
</feature>
<dbReference type="AlphaFoldDB" id="A0A4C1YXE8"/>
<organism evidence="2 3">
    <name type="scientific">Eumeta variegata</name>
    <name type="common">Bagworm moth</name>
    <name type="synonym">Eumeta japonica</name>
    <dbReference type="NCBI Taxonomy" id="151549"/>
    <lineage>
        <taxon>Eukaryota</taxon>
        <taxon>Metazoa</taxon>
        <taxon>Ecdysozoa</taxon>
        <taxon>Arthropoda</taxon>
        <taxon>Hexapoda</taxon>
        <taxon>Insecta</taxon>
        <taxon>Pterygota</taxon>
        <taxon>Neoptera</taxon>
        <taxon>Endopterygota</taxon>
        <taxon>Lepidoptera</taxon>
        <taxon>Glossata</taxon>
        <taxon>Ditrysia</taxon>
        <taxon>Tineoidea</taxon>
        <taxon>Psychidae</taxon>
        <taxon>Oiketicinae</taxon>
        <taxon>Eumeta</taxon>
    </lineage>
</organism>
<keyword evidence="3" id="KW-1185">Reference proteome</keyword>
<evidence type="ECO:0000313" key="3">
    <source>
        <dbReference type="Proteomes" id="UP000299102"/>
    </source>
</evidence>
<reference evidence="2 3" key="1">
    <citation type="journal article" date="2019" name="Commun. Biol.">
        <title>The bagworm genome reveals a unique fibroin gene that provides high tensile strength.</title>
        <authorList>
            <person name="Kono N."/>
            <person name="Nakamura H."/>
            <person name="Ohtoshi R."/>
            <person name="Tomita M."/>
            <person name="Numata K."/>
            <person name="Arakawa K."/>
        </authorList>
    </citation>
    <scope>NUCLEOTIDE SEQUENCE [LARGE SCALE GENOMIC DNA]</scope>
</reference>
<gene>
    <name evidence="2" type="ORF">EVAR_56604_1</name>
</gene>
<evidence type="ECO:0000256" key="1">
    <source>
        <dbReference type="SAM" id="MobiDB-lite"/>
    </source>
</evidence>
<name>A0A4C1YXE8_EUMVA</name>
<dbReference type="Proteomes" id="UP000299102">
    <property type="component" value="Unassembled WGS sequence"/>
</dbReference>
<accession>A0A4C1YXE8</accession>
<comment type="caution">
    <text evidence="2">The sequence shown here is derived from an EMBL/GenBank/DDBJ whole genome shotgun (WGS) entry which is preliminary data.</text>
</comment>
<evidence type="ECO:0000313" key="2">
    <source>
        <dbReference type="EMBL" id="GBP80758.1"/>
    </source>
</evidence>